<proteinExistence type="predicted"/>
<keyword evidence="1" id="KW-0472">Membrane</keyword>
<reference evidence="2 3" key="1">
    <citation type="submission" date="2020-01" db="EMBL/GenBank/DDBJ databases">
        <title>Leptobacterium flavescens.</title>
        <authorList>
            <person name="Wang G."/>
        </authorList>
    </citation>
    <scope>NUCLEOTIDE SEQUENCE [LARGE SCALE GENOMIC DNA]</scope>
    <source>
        <strain evidence="2 3">KCTC 22160</strain>
    </source>
</reference>
<dbReference type="Proteomes" id="UP000468581">
    <property type="component" value="Unassembled WGS sequence"/>
</dbReference>
<dbReference type="RefSeq" id="WP_163607992.1">
    <property type="nucleotide sequence ID" value="NZ_JAABOO010000003.1"/>
</dbReference>
<keyword evidence="1" id="KW-1133">Transmembrane helix</keyword>
<name>A0A6P0UQC4_9FLAO</name>
<feature type="transmembrane region" description="Helical" evidence="1">
    <location>
        <begin position="12"/>
        <end position="33"/>
    </location>
</feature>
<evidence type="ECO:0000313" key="2">
    <source>
        <dbReference type="EMBL" id="NER14712.1"/>
    </source>
</evidence>
<evidence type="ECO:0000313" key="3">
    <source>
        <dbReference type="Proteomes" id="UP000468581"/>
    </source>
</evidence>
<dbReference type="EMBL" id="JAABOO010000003">
    <property type="protein sequence ID" value="NER14712.1"/>
    <property type="molecule type" value="Genomic_DNA"/>
</dbReference>
<evidence type="ECO:0000256" key="1">
    <source>
        <dbReference type="SAM" id="Phobius"/>
    </source>
</evidence>
<keyword evidence="3" id="KW-1185">Reference proteome</keyword>
<feature type="transmembrane region" description="Helical" evidence="1">
    <location>
        <begin position="39"/>
        <end position="61"/>
    </location>
</feature>
<dbReference type="AlphaFoldDB" id="A0A6P0UQC4"/>
<keyword evidence="1" id="KW-0812">Transmembrane</keyword>
<comment type="caution">
    <text evidence="2">The sequence shown here is derived from an EMBL/GenBank/DDBJ whole genome shotgun (WGS) entry which is preliminary data.</text>
</comment>
<organism evidence="2 3">
    <name type="scientific">Leptobacterium flavescens</name>
    <dbReference type="NCBI Taxonomy" id="472055"/>
    <lineage>
        <taxon>Bacteria</taxon>
        <taxon>Pseudomonadati</taxon>
        <taxon>Bacteroidota</taxon>
        <taxon>Flavobacteriia</taxon>
        <taxon>Flavobacteriales</taxon>
        <taxon>Flavobacteriaceae</taxon>
        <taxon>Leptobacterium</taxon>
    </lineage>
</organism>
<sequence length="160" mass="18302">MKYLKYKQTQSGWWLVLIVVFIIIMVSLSYVMQWGSNPIPFWPAMGINLLFVGIIFLFHSLTIEIDKGRLSAYFGFGLIKRSIALEDIDTSSIEKIKPPFIYGIGLRITPMGVLYNIKRGDAIRLTSKDRKKTFFVGTDDFEGLRSVLISIEKRKDTNGL</sequence>
<gene>
    <name evidence="2" type="ORF">GWK08_14745</name>
</gene>
<protein>
    <submittedName>
        <fullName evidence="2">Uncharacterized protein</fullName>
    </submittedName>
</protein>
<accession>A0A6P0UQC4</accession>